<name>N9CSR3_ACIJO</name>
<proteinExistence type="predicted"/>
<accession>N9CSR3</accession>
<dbReference type="HOGENOM" id="CLU_3362702_0_0_6"/>
<gene>
    <name evidence="1" type="ORF">F946_03159</name>
</gene>
<dbReference type="EMBL" id="APPZ01000010">
    <property type="protein sequence ID" value="ENV71480.1"/>
    <property type="molecule type" value="Genomic_DNA"/>
</dbReference>
<evidence type="ECO:0000313" key="2">
    <source>
        <dbReference type="Proteomes" id="UP000018444"/>
    </source>
</evidence>
<protein>
    <submittedName>
        <fullName evidence="1">Uncharacterized protein</fullName>
    </submittedName>
</protein>
<sequence>MNNNLTAQNRLVKIFYQRIKSANFAHLSLKMKNPE</sequence>
<dbReference type="Proteomes" id="UP000018444">
    <property type="component" value="Unassembled WGS sequence"/>
</dbReference>
<organism evidence="1 2">
    <name type="scientific">Acinetobacter johnsonii ANC 3681</name>
    <dbReference type="NCBI Taxonomy" id="1217662"/>
    <lineage>
        <taxon>Bacteria</taxon>
        <taxon>Pseudomonadati</taxon>
        <taxon>Pseudomonadota</taxon>
        <taxon>Gammaproteobacteria</taxon>
        <taxon>Moraxellales</taxon>
        <taxon>Moraxellaceae</taxon>
        <taxon>Acinetobacter</taxon>
    </lineage>
</organism>
<comment type="caution">
    <text evidence="1">The sequence shown here is derived from an EMBL/GenBank/DDBJ whole genome shotgun (WGS) entry which is preliminary data.</text>
</comment>
<dbReference type="AlphaFoldDB" id="N9CSR3"/>
<reference evidence="1 2" key="1">
    <citation type="submission" date="2013-02" db="EMBL/GenBank/DDBJ databases">
        <title>The Genome Sequence of Acinetobacter johnsonii ANC 3681.</title>
        <authorList>
            <consortium name="The Broad Institute Genome Sequencing Platform"/>
            <consortium name="The Broad Institute Genome Sequencing Center for Infectious Disease"/>
            <person name="Cerqueira G."/>
            <person name="Feldgarden M."/>
            <person name="Courvalin P."/>
            <person name="Perichon B."/>
            <person name="Grillot-Courvalin C."/>
            <person name="Clermont D."/>
            <person name="Rocha E."/>
            <person name="Yoon E.-J."/>
            <person name="Nemec A."/>
            <person name="Walker B."/>
            <person name="Young S.K."/>
            <person name="Zeng Q."/>
            <person name="Gargeya S."/>
            <person name="Fitzgerald M."/>
            <person name="Haas B."/>
            <person name="Abouelleil A."/>
            <person name="Alvarado L."/>
            <person name="Arachchi H.M."/>
            <person name="Berlin A.M."/>
            <person name="Chapman S.B."/>
            <person name="Dewar J."/>
            <person name="Goldberg J."/>
            <person name="Griggs A."/>
            <person name="Gujja S."/>
            <person name="Hansen M."/>
            <person name="Howarth C."/>
            <person name="Imamovic A."/>
            <person name="Larimer J."/>
            <person name="McCowan C."/>
            <person name="Murphy C."/>
            <person name="Neiman D."/>
            <person name="Pearson M."/>
            <person name="Priest M."/>
            <person name="Roberts A."/>
            <person name="Saif S."/>
            <person name="Shea T."/>
            <person name="Sisk P."/>
            <person name="Sykes S."/>
            <person name="Wortman J."/>
            <person name="Nusbaum C."/>
            <person name="Birren B."/>
        </authorList>
    </citation>
    <scope>NUCLEOTIDE SEQUENCE [LARGE SCALE GENOMIC DNA]</scope>
    <source>
        <strain evidence="1 2">ANC 3681</strain>
    </source>
</reference>
<evidence type="ECO:0000313" key="1">
    <source>
        <dbReference type="EMBL" id="ENV71480.1"/>
    </source>
</evidence>